<feature type="transmembrane region" description="Helical" evidence="1">
    <location>
        <begin position="141"/>
        <end position="159"/>
    </location>
</feature>
<dbReference type="RefSeq" id="WP_263735134.1">
    <property type="nucleotide sequence ID" value="NZ_JAOWKY010000003.1"/>
</dbReference>
<keyword evidence="1" id="KW-0472">Membrane</keyword>
<accession>A0ABT2ZEK3</accession>
<feature type="transmembrane region" description="Helical" evidence="1">
    <location>
        <begin position="90"/>
        <end position="109"/>
    </location>
</feature>
<keyword evidence="3" id="KW-1185">Reference proteome</keyword>
<sequence>MKTPATRLPAICALSAAGGFLLLQVLSYLRAGVFEYPLDDVYIHLAMAKGIMGGTYGINPGEPASAASSVLYPLLLLPFPGTGFQRMLPLAWNFVGLMALAWLFGAHIARSGVSRGVALFLALIAPFALNMPGVAALGMEHTLHALMVMVLLTGFWRFLRTGEMGAALVAGAVLSPLFRFEGLALSLAVAGVLVLKGRMRAGIGLGMAVILPVALFALFLVSQGLEPLPSSVLAKIGGRYGGFDPFFRLAANVLGYGGAAALAAYVLVTIALLHPATRSDERISMFVLPVWAAATAHMLIGQVGWSARYEHYYLVMIGAALVLALPPLGTLLRGAVLCAALAAAGYYTFVNVTVYNWTARAIHLQQRQMARLAELLPGVPVAVNDIGWMSWDRRGHILDLWGLASSEARQARTAGAGGRPEPEWAARLVENASARYAMIYDGWIEEGIGAQWRLVATLGMHNPRGSLTAYGVSIYATDPDFEPELREAVRKLARDLPKDAELTEVSANE</sequence>
<comment type="caution">
    <text evidence="2">The sequence shown here is derived from an EMBL/GenBank/DDBJ whole genome shotgun (WGS) entry which is preliminary data.</text>
</comment>
<keyword evidence="1" id="KW-0812">Transmembrane</keyword>
<protein>
    <recommendedName>
        <fullName evidence="4">Glycosyltransferase RgtA/B/C/D-like domain-containing protein</fullName>
    </recommendedName>
</protein>
<evidence type="ECO:0000313" key="3">
    <source>
        <dbReference type="Proteomes" id="UP001652542"/>
    </source>
</evidence>
<organism evidence="2 3">
    <name type="scientific">Albidovulum marisflavi</name>
    <dbReference type="NCBI Taxonomy" id="2984159"/>
    <lineage>
        <taxon>Bacteria</taxon>
        <taxon>Pseudomonadati</taxon>
        <taxon>Pseudomonadota</taxon>
        <taxon>Alphaproteobacteria</taxon>
        <taxon>Rhodobacterales</taxon>
        <taxon>Paracoccaceae</taxon>
        <taxon>Albidovulum</taxon>
    </lineage>
</organism>
<feature type="transmembrane region" description="Helical" evidence="1">
    <location>
        <begin position="283"/>
        <end position="300"/>
    </location>
</feature>
<gene>
    <name evidence="2" type="ORF">OEW28_12660</name>
</gene>
<reference evidence="2 3" key="1">
    <citation type="submission" date="2022-10" db="EMBL/GenBank/DDBJ databases">
        <title>Defluviimonas sp. nov., isolated from ocean surface water.</title>
        <authorList>
            <person name="He W."/>
            <person name="Wang L."/>
            <person name="Zhang D.-F."/>
        </authorList>
    </citation>
    <scope>NUCLEOTIDE SEQUENCE [LARGE SCALE GENOMIC DNA]</scope>
    <source>
        <strain evidence="2 3">WL0002</strain>
    </source>
</reference>
<feature type="transmembrane region" description="Helical" evidence="1">
    <location>
        <begin position="201"/>
        <end position="225"/>
    </location>
</feature>
<name>A0ABT2ZEK3_9RHOB</name>
<evidence type="ECO:0000256" key="1">
    <source>
        <dbReference type="SAM" id="Phobius"/>
    </source>
</evidence>
<feature type="transmembrane region" description="Helical" evidence="1">
    <location>
        <begin position="246"/>
        <end position="271"/>
    </location>
</feature>
<feature type="transmembrane region" description="Helical" evidence="1">
    <location>
        <begin position="116"/>
        <end position="135"/>
    </location>
</feature>
<feature type="transmembrane region" description="Helical" evidence="1">
    <location>
        <begin position="166"/>
        <end position="195"/>
    </location>
</feature>
<proteinExistence type="predicted"/>
<dbReference type="EMBL" id="JAOWKY010000003">
    <property type="protein sequence ID" value="MCV2869478.1"/>
    <property type="molecule type" value="Genomic_DNA"/>
</dbReference>
<dbReference type="Proteomes" id="UP001652542">
    <property type="component" value="Unassembled WGS sequence"/>
</dbReference>
<evidence type="ECO:0008006" key="4">
    <source>
        <dbReference type="Google" id="ProtNLM"/>
    </source>
</evidence>
<feature type="transmembrane region" description="Helical" evidence="1">
    <location>
        <begin position="312"/>
        <end position="328"/>
    </location>
</feature>
<evidence type="ECO:0000313" key="2">
    <source>
        <dbReference type="EMBL" id="MCV2869478.1"/>
    </source>
</evidence>
<keyword evidence="1" id="KW-1133">Transmembrane helix</keyword>
<feature type="transmembrane region" description="Helical" evidence="1">
    <location>
        <begin position="334"/>
        <end position="357"/>
    </location>
</feature>